<gene>
    <name evidence="1" type="ORF">S06H3_56108</name>
</gene>
<protein>
    <submittedName>
        <fullName evidence="1">Uncharacterized protein</fullName>
    </submittedName>
</protein>
<accession>X1R3C7</accession>
<organism evidence="1">
    <name type="scientific">marine sediment metagenome</name>
    <dbReference type="NCBI Taxonomy" id="412755"/>
    <lineage>
        <taxon>unclassified sequences</taxon>
        <taxon>metagenomes</taxon>
        <taxon>ecological metagenomes</taxon>
    </lineage>
</organism>
<sequence length="185" mass="20663">MEAAKRAYSVGPSAMLYLIGVIIGDGEVHKDANMGEEIASEGDNILSRVQLPRDTVFIVKGEDKIRAAMRLRRTEDDRVNVGTEGGGLEQVVTRPDPITNNIPHSDPVVDPRLAEVTFHLGLEPEWMEYSDTTISQKTTSVYCRFDSPNVFHVLWHWSGILALNSTRISTILRCWLNALAANRIF</sequence>
<evidence type="ECO:0000313" key="1">
    <source>
        <dbReference type="EMBL" id="GAI50094.1"/>
    </source>
</evidence>
<comment type="caution">
    <text evidence="1">The sequence shown here is derived from an EMBL/GenBank/DDBJ whole genome shotgun (WGS) entry which is preliminary data.</text>
</comment>
<name>X1R3C7_9ZZZZ</name>
<dbReference type="AlphaFoldDB" id="X1R3C7"/>
<reference evidence="1" key="1">
    <citation type="journal article" date="2014" name="Front. Microbiol.">
        <title>High frequency of phylogenetically diverse reductive dehalogenase-homologous genes in deep subseafloor sedimentary metagenomes.</title>
        <authorList>
            <person name="Kawai M."/>
            <person name="Futagami T."/>
            <person name="Toyoda A."/>
            <person name="Takaki Y."/>
            <person name="Nishi S."/>
            <person name="Hori S."/>
            <person name="Arai W."/>
            <person name="Tsubouchi T."/>
            <person name="Morono Y."/>
            <person name="Uchiyama I."/>
            <person name="Ito T."/>
            <person name="Fujiyama A."/>
            <person name="Inagaki F."/>
            <person name="Takami H."/>
        </authorList>
    </citation>
    <scope>NUCLEOTIDE SEQUENCE</scope>
    <source>
        <strain evidence="1">Expedition CK06-06</strain>
    </source>
</reference>
<proteinExistence type="predicted"/>
<dbReference type="EMBL" id="BARV01036064">
    <property type="protein sequence ID" value="GAI50094.1"/>
    <property type="molecule type" value="Genomic_DNA"/>
</dbReference>